<evidence type="ECO:0000256" key="4">
    <source>
        <dbReference type="ARBA" id="ARBA00022723"/>
    </source>
</evidence>
<keyword evidence="3" id="KW-0597">Phosphoprotein</keyword>
<gene>
    <name evidence="12" type="ORF">A3C26_03455</name>
</gene>
<evidence type="ECO:0000256" key="5">
    <source>
        <dbReference type="ARBA" id="ARBA00022842"/>
    </source>
</evidence>
<dbReference type="Pfam" id="PF00408">
    <property type="entry name" value="PGM_PMM_IV"/>
    <property type="match status" value="1"/>
</dbReference>
<feature type="domain" description="Alpha-D-phosphohexomutase C-terminal" evidence="8">
    <location>
        <begin position="381"/>
        <end position="451"/>
    </location>
</feature>
<keyword evidence="5 7" id="KW-0460">Magnesium</keyword>
<comment type="similarity">
    <text evidence="2 7">Belongs to the phosphohexose mutase family.</text>
</comment>
<comment type="caution">
    <text evidence="12">The sequence shown here is derived from an EMBL/GenBank/DDBJ whole genome shotgun (WGS) entry which is preliminary data.</text>
</comment>
<dbReference type="CDD" id="cd03089">
    <property type="entry name" value="PMM_PGM"/>
    <property type="match status" value="1"/>
</dbReference>
<dbReference type="InterPro" id="IPR005846">
    <property type="entry name" value="A-D-PHexomutase_a/b/a-III"/>
</dbReference>
<dbReference type="InterPro" id="IPR036900">
    <property type="entry name" value="A-D-PHexomutase_C_sf"/>
</dbReference>
<dbReference type="AlphaFoldDB" id="A0A1F5JCX4"/>
<evidence type="ECO:0000259" key="11">
    <source>
        <dbReference type="Pfam" id="PF02880"/>
    </source>
</evidence>
<dbReference type="GO" id="GO:0016868">
    <property type="term" value="F:intramolecular phosphotransferase activity"/>
    <property type="evidence" value="ECO:0007669"/>
    <property type="project" value="InterPro"/>
</dbReference>
<organism evidence="12 13">
    <name type="scientific">Candidatus Daviesbacteria bacterium RIFCSPHIGHO2_02_FULL_39_12</name>
    <dbReference type="NCBI Taxonomy" id="1797770"/>
    <lineage>
        <taxon>Bacteria</taxon>
        <taxon>Candidatus Daviesiibacteriota</taxon>
    </lineage>
</organism>
<dbReference type="PROSITE" id="PS00710">
    <property type="entry name" value="PGM_PMM"/>
    <property type="match status" value="1"/>
</dbReference>
<accession>A0A1F5JCX4</accession>
<dbReference type="InterPro" id="IPR005844">
    <property type="entry name" value="A-D-PHexomutase_a/b/a-I"/>
</dbReference>
<evidence type="ECO:0000259" key="10">
    <source>
        <dbReference type="Pfam" id="PF02879"/>
    </source>
</evidence>
<dbReference type="GO" id="GO:0005975">
    <property type="term" value="P:carbohydrate metabolic process"/>
    <property type="evidence" value="ECO:0007669"/>
    <property type="project" value="InterPro"/>
</dbReference>
<evidence type="ECO:0000256" key="2">
    <source>
        <dbReference type="ARBA" id="ARBA00010231"/>
    </source>
</evidence>
<dbReference type="Gene3D" id="3.40.120.10">
    <property type="entry name" value="Alpha-D-Glucose-1,6-Bisphosphate, subunit A, domain 3"/>
    <property type="match status" value="3"/>
</dbReference>
<dbReference type="Proteomes" id="UP000177042">
    <property type="component" value="Unassembled WGS sequence"/>
</dbReference>
<dbReference type="InterPro" id="IPR005845">
    <property type="entry name" value="A-D-PHexomutase_a/b/a-II"/>
</dbReference>
<keyword evidence="4 7" id="KW-0479">Metal-binding</keyword>
<evidence type="ECO:0000313" key="13">
    <source>
        <dbReference type="Proteomes" id="UP000177042"/>
    </source>
</evidence>
<dbReference type="Gene3D" id="3.30.310.50">
    <property type="entry name" value="Alpha-D-phosphohexomutase, C-terminal domain"/>
    <property type="match status" value="1"/>
</dbReference>
<evidence type="ECO:0000259" key="9">
    <source>
        <dbReference type="Pfam" id="PF02878"/>
    </source>
</evidence>
<evidence type="ECO:0000313" key="12">
    <source>
        <dbReference type="EMBL" id="OGE26453.1"/>
    </source>
</evidence>
<dbReference type="InterPro" id="IPR016066">
    <property type="entry name" value="A-D-PHexomutase_CS"/>
</dbReference>
<reference evidence="12 13" key="1">
    <citation type="journal article" date="2016" name="Nat. Commun.">
        <title>Thousands of microbial genomes shed light on interconnected biogeochemical processes in an aquifer system.</title>
        <authorList>
            <person name="Anantharaman K."/>
            <person name="Brown C.T."/>
            <person name="Hug L.A."/>
            <person name="Sharon I."/>
            <person name="Castelle C.J."/>
            <person name="Probst A.J."/>
            <person name="Thomas B.C."/>
            <person name="Singh A."/>
            <person name="Wilkins M.J."/>
            <person name="Karaoz U."/>
            <person name="Brodie E.L."/>
            <person name="Williams K.H."/>
            <person name="Hubbard S.S."/>
            <person name="Banfield J.F."/>
        </authorList>
    </citation>
    <scope>NUCLEOTIDE SEQUENCE [LARGE SCALE GENOMIC DNA]</scope>
</reference>
<name>A0A1F5JCX4_9BACT</name>
<sequence length="467" mass="51792">MDIPEGIFKSYDIRGIYPSQINEENIVPIVRSIYKFFQQSSGKETLKIVVGQDMRVSSPALFEAATKTLVDIGAEVIDVGLVSTPTFYFSVLSYGYDCGFQISASHNPKEYNGLKIVLKTKKGILKIGKPTGMENIKKMVLEGVELADTGKGNITKHLGVLADEVKNAIKIAGNPKIKQFKVVADPANAMGALYIEQLFKTIPGELIKMNFELDGTFPVHQPDPLQFDTLKDLQKRVVEEGADIGLAPDGDADRLYFIDEKGGIVLPSSITSLVARELLNQQKGGKVLVDLKYVFTPKKTVEEFGGELIISKTGHAYITEAMHKNEALFAGEASGHFYWSATGGAESPMPVILLILSIMTREDKPLSVLAQEVRSSHESGEMNFKVQNAQEIMETLKEHYSDGQFSDLDGIAIDYPNWRFSLRSSNTEPLLRLNIEALKEQDVESKKKEVLEMIEKHAIFQTDEKSH</sequence>
<evidence type="ECO:0000259" key="8">
    <source>
        <dbReference type="Pfam" id="PF00408"/>
    </source>
</evidence>
<comment type="cofactor">
    <cofactor evidence="1">
        <name>Mg(2+)</name>
        <dbReference type="ChEBI" id="CHEBI:18420"/>
    </cofactor>
</comment>
<dbReference type="GO" id="GO:0000287">
    <property type="term" value="F:magnesium ion binding"/>
    <property type="evidence" value="ECO:0007669"/>
    <property type="project" value="InterPro"/>
</dbReference>
<dbReference type="InterPro" id="IPR016055">
    <property type="entry name" value="A-D-PHexomutase_a/b/a-I/II/III"/>
</dbReference>
<evidence type="ECO:0000256" key="3">
    <source>
        <dbReference type="ARBA" id="ARBA00022553"/>
    </source>
</evidence>
<dbReference type="Pfam" id="PF02879">
    <property type="entry name" value="PGM_PMM_II"/>
    <property type="match status" value="1"/>
</dbReference>
<evidence type="ECO:0008006" key="14">
    <source>
        <dbReference type="Google" id="ProtNLM"/>
    </source>
</evidence>
<dbReference type="EMBL" id="MFCX01000010">
    <property type="protein sequence ID" value="OGE26453.1"/>
    <property type="molecule type" value="Genomic_DNA"/>
</dbReference>
<evidence type="ECO:0000256" key="6">
    <source>
        <dbReference type="ARBA" id="ARBA00023235"/>
    </source>
</evidence>
<protein>
    <recommendedName>
        <fullName evidence="14">Phosphomannomutase/phosphoglucomutase</fullName>
    </recommendedName>
</protein>
<feature type="domain" description="Alpha-D-phosphohexomutase alpha/beta/alpha" evidence="11">
    <location>
        <begin position="269"/>
        <end position="372"/>
    </location>
</feature>
<dbReference type="InterPro" id="IPR005843">
    <property type="entry name" value="A-D-PHexomutase_C"/>
</dbReference>
<feature type="domain" description="Alpha-D-phosphohexomutase alpha/beta/alpha" evidence="9">
    <location>
        <begin position="7"/>
        <end position="120"/>
    </location>
</feature>
<dbReference type="PANTHER" id="PTHR43771:SF1">
    <property type="entry name" value="PHOSPHOMANNOMUTASE"/>
    <property type="match status" value="1"/>
</dbReference>
<dbReference type="SUPFAM" id="SSF53738">
    <property type="entry name" value="Phosphoglucomutase, first 3 domains"/>
    <property type="match status" value="3"/>
</dbReference>
<dbReference type="Pfam" id="PF02880">
    <property type="entry name" value="PGM_PMM_III"/>
    <property type="match status" value="1"/>
</dbReference>
<dbReference type="SUPFAM" id="SSF55957">
    <property type="entry name" value="Phosphoglucomutase, C-terminal domain"/>
    <property type="match status" value="1"/>
</dbReference>
<dbReference type="PRINTS" id="PR00509">
    <property type="entry name" value="PGMPMM"/>
</dbReference>
<proteinExistence type="inferred from homology"/>
<dbReference type="InterPro" id="IPR005841">
    <property type="entry name" value="Alpha-D-phosphohexomutase_SF"/>
</dbReference>
<evidence type="ECO:0000256" key="1">
    <source>
        <dbReference type="ARBA" id="ARBA00001946"/>
    </source>
</evidence>
<feature type="domain" description="Alpha-D-phosphohexomutase alpha/beta/alpha" evidence="10">
    <location>
        <begin position="163"/>
        <end position="262"/>
    </location>
</feature>
<evidence type="ECO:0000256" key="7">
    <source>
        <dbReference type="RuleBase" id="RU004326"/>
    </source>
</evidence>
<dbReference type="Pfam" id="PF02878">
    <property type="entry name" value="PGM_PMM_I"/>
    <property type="match status" value="1"/>
</dbReference>
<keyword evidence="6" id="KW-0413">Isomerase</keyword>
<dbReference type="PANTHER" id="PTHR43771">
    <property type="entry name" value="PHOSPHOMANNOMUTASE"/>
    <property type="match status" value="1"/>
</dbReference>